<name>A0A7X2MHQ9_9LACO</name>
<dbReference type="SUPFAM" id="SSF52540">
    <property type="entry name" value="P-loop containing nucleoside triphosphate hydrolases"/>
    <property type="match status" value="1"/>
</dbReference>
<proteinExistence type="predicted"/>
<dbReference type="InterPro" id="IPR027417">
    <property type="entry name" value="P-loop_NTPase"/>
</dbReference>
<keyword evidence="2" id="KW-0813">Transport</keyword>
<protein>
    <submittedName>
        <fullName evidence="6">ATP-binding cassette domain-containing protein</fullName>
    </submittedName>
</protein>
<dbReference type="PANTHER" id="PTHR43423">
    <property type="entry name" value="ABC TRANSPORTER I FAMILY MEMBER 17"/>
    <property type="match status" value="1"/>
</dbReference>
<evidence type="ECO:0000256" key="1">
    <source>
        <dbReference type="ARBA" id="ARBA00022475"/>
    </source>
</evidence>
<organism evidence="6 7">
    <name type="scientific">Ligilactobacillus salivarius</name>
    <dbReference type="NCBI Taxonomy" id="1624"/>
    <lineage>
        <taxon>Bacteria</taxon>
        <taxon>Bacillati</taxon>
        <taxon>Bacillota</taxon>
        <taxon>Bacilli</taxon>
        <taxon>Lactobacillales</taxon>
        <taxon>Lactobacillaceae</taxon>
        <taxon>Ligilactobacillus</taxon>
    </lineage>
</organism>
<dbReference type="InterPro" id="IPR003439">
    <property type="entry name" value="ABC_transporter-like_ATP-bd"/>
</dbReference>
<keyword evidence="1" id="KW-1003">Cell membrane</keyword>
<evidence type="ECO:0000313" key="7">
    <source>
        <dbReference type="Proteomes" id="UP000467635"/>
    </source>
</evidence>
<evidence type="ECO:0000313" key="6">
    <source>
        <dbReference type="EMBL" id="MSE09577.1"/>
    </source>
</evidence>
<dbReference type="PANTHER" id="PTHR43423:SF10">
    <property type="entry name" value="PHOSPHATE IMPORT ATP-BINDING PROTEIN PSTB 2"/>
    <property type="match status" value="1"/>
</dbReference>
<evidence type="ECO:0000256" key="3">
    <source>
        <dbReference type="ARBA" id="ARBA00022967"/>
    </source>
</evidence>
<keyword evidence="6" id="KW-0547">Nucleotide-binding</keyword>
<reference evidence="6 7" key="1">
    <citation type="submission" date="2019-11" db="EMBL/GenBank/DDBJ databases">
        <title>Draft Genome Sequence of Plant Growth-Promoting Rhizosphere-Associated Bacteria.</title>
        <authorList>
            <person name="Vasilyev I.Y."/>
            <person name="Radchenko V."/>
            <person name="Ilnitskaya E.V."/>
        </authorList>
    </citation>
    <scope>NUCLEOTIDE SEQUENCE [LARGE SCALE GENOMIC DNA]</scope>
    <source>
        <strain evidence="6 7">VRA_01-1sq_f</strain>
    </source>
</reference>
<dbReference type="AlphaFoldDB" id="A0A7X2MHQ9"/>
<accession>A0A7X2MHQ9</accession>
<keyword evidence="6" id="KW-0067">ATP-binding</keyword>
<gene>
    <name evidence="6" type="ORF">GKC33_13120</name>
</gene>
<dbReference type="GO" id="GO:0006817">
    <property type="term" value="P:phosphate ion transport"/>
    <property type="evidence" value="ECO:0007669"/>
    <property type="project" value="UniProtKB-KW"/>
</dbReference>
<evidence type="ECO:0000256" key="2">
    <source>
        <dbReference type="ARBA" id="ARBA00022592"/>
    </source>
</evidence>
<feature type="domain" description="ABC transporter" evidence="5">
    <location>
        <begin position="38"/>
        <end position="81"/>
    </location>
</feature>
<dbReference type="GO" id="GO:0005524">
    <property type="term" value="F:ATP binding"/>
    <property type="evidence" value="ECO:0007669"/>
    <property type="project" value="UniProtKB-KW"/>
</dbReference>
<keyword evidence="4" id="KW-0472">Membrane</keyword>
<dbReference type="Gene3D" id="3.40.50.300">
    <property type="entry name" value="P-loop containing nucleotide triphosphate hydrolases"/>
    <property type="match status" value="1"/>
</dbReference>
<dbReference type="EMBL" id="WKKX01000995">
    <property type="protein sequence ID" value="MSE09577.1"/>
    <property type="molecule type" value="Genomic_DNA"/>
</dbReference>
<keyword evidence="3" id="KW-1278">Translocase</keyword>
<evidence type="ECO:0000256" key="4">
    <source>
        <dbReference type="ARBA" id="ARBA00023136"/>
    </source>
</evidence>
<dbReference type="Pfam" id="PF00005">
    <property type="entry name" value="ABC_tran"/>
    <property type="match status" value="1"/>
</dbReference>
<keyword evidence="2" id="KW-0592">Phosphate transport</keyword>
<comment type="caution">
    <text evidence="6">The sequence shown here is derived from an EMBL/GenBank/DDBJ whole genome shotgun (WGS) entry which is preliminary data.</text>
</comment>
<feature type="non-terminal residue" evidence="6">
    <location>
        <position position="83"/>
    </location>
</feature>
<dbReference type="GO" id="GO:0016887">
    <property type="term" value="F:ATP hydrolysis activity"/>
    <property type="evidence" value="ECO:0007669"/>
    <property type="project" value="InterPro"/>
</dbReference>
<dbReference type="Proteomes" id="UP000467635">
    <property type="component" value="Unassembled WGS sequence"/>
</dbReference>
<evidence type="ECO:0000259" key="5">
    <source>
        <dbReference type="Pfam" id="PF00005"/>
    </source>
</evidence>
<sequence length="83" mass="9472">MEYNLKDKYILQLNEKEKALETKDLNIFYGEKQALFDGNLQFERYKITSLIGASGSGKSTFLRSLNRMNEGVADVKGSILYRG</sequence>